<dbReference type="RefSeq" id="WP_167367758.1">
    <property type="nucleotide sequence ID" value="NZ_FOTK01000017.1"/>
</dbReference>
<evidence type="ECO:0000313" key="1">
    <source>
        <dbReference type="EMBL" id="SFM04942.1"/>
    </source>
</evidence>
<gene>
    <name evidence="1" type="ORF">SAMN05192568_1017106</name>
</gene>
<protein>
    <submittedName>
        <fullName evidence="1">Replication initiator protein A</fullName>
    </submittedName>
</protein>
<evidence type="ECO:0000313" key="2">
    <source>
        <dbReference type="Proteomes" id="UP000199048"/>
    </source>
</evidence>
<dbReference type="AlphaFoldDB" id="A0A1I4MNJ5"/>
<proteinExistence type="predicted"/>
<keyword evidence="2" id="KW-1185">Reference proteome</keyword>
<dbReference type="Proteomes" id="UP000199048">
    <property type="component" value="Unassembled WGS sequence"/>
</dbReference>
<sequence>MTDETPPGGATADPHGGHRYEAAVMLEFPFLALAEGRTEDIRFPDKSGDITLLVTTERTKGMAFVSDVNILIWVITELRDRIRVRHEPRRDIVLSITRSKLLRYIGKGPGGAQHEDLASTLERLCATRVETNLPFEVTGRKVLTFWLLERCEPDDTDPTEPGWAITPPDWLIDVVEQDLIVRIHPDSMKLHGIPRCVYRYARARVRDALFSFVDLDPARAIDRFGSTASVPTMRDKLRRLVGDLERTKALRSGKAALGDAKLSGGAKPRKERQVIIPDYLVTPSATDGVTLSLAPEASTLGLTTHELNVKPQGLLQGT</sequence>
<dbReference type="STRING" id="582667.SAMN05192568_1017106"/>
<reference evidence="2" key="1">
    <citation type="submission" date="2016-10" db="EMBL/GenBank/DDBJ databases">
        <authorList>
            <person name="Varghese N."/>
            <person name="Submissions S."/>
        </authorList>
    </citation>
    <scope>NUCLEOTIDE SEQUENCE [LARGE SCALE GENOMIC DNA]</scope>
    <source>
        <strain evidence="2">BL36</strain>
    </source>
</reference>
<organism evidence="1 2">
    <name type="scientific">Methylobacterium pseudosasicola</name>
    <dbReference type="NCBI Taxonomy" id="582667"/>
    <lineage>
        <taxon>Bacteria</taxon>
        <taxon>Pseudomonadati</taxon>
        <taxon>Pseudomonadota</taxon>
        <taxon>Alphaproteobacteria</taxon>
        <taxon>Hyphomicrobiales</taxon>
        <taxon>Methylobacteriaceae</taxon>
        <taxon>Methylobacterium</taxon>
    </lineage>
</organism>
<name>A0A1I4MNJ5_9HYPH</name>
<accession>A0A1I4MNJ5</accession>
<dbReference type="EMBL" id="FOTK01000017">
    <property type="protein sequence ID" value="SFM04942.1"/>
    <property type="molecule type" value="Genomic_DNA"/>
</dbReference>
<dbReference type="Pfam" id="PF10134">
    <property type="entry name" value="RPA"/>
    <property type="match status" value="1"/>
</dbReference>
<dbReference type="InterPro" id="IPR018777">
    <property type="entry name" value="Replication_initiator_prot_A"/>
</dbReference>